<evidence type="ECO:0000256" key="10">
    <source>
        <dbReference type="ARBA" id="ARBA00023163"/>
    </source>
</evidence>
<evidence type="ECO:0000256" key="5">
    <source>
        <dbReference type="ARBA" id="ARBA00022840"/>
    </source>
</evidence>
<dbReference type="STRING" id="1855912.LuPra_04823"/>
<keyword evidence="8" id="KW-0238">DNA-binding</keyword>
<reference evidence="14 15" key="1">
    <citation type="journal article" date="2016" name="Genome Announc.">
        <title>First Complete Genome Sequence of a Subdivision 6 Acidobacterium Strain.</title>
        <authorList>
            <person name="Huang S."/>
            <person name="Vieira S."/>
            <person name="Bunk B."/>
            <person name="Riedel T."/>
            <person name="Sproer C."/>
            <person name="Overmann J."/>
        </authorList>
    </citation>
    <scope>NUCLEOTIDE SEQUENCE [LARGE SCALE GENOMIC DNA]</scope>
    <source>
        <strain evidence="15">DSM 100886 HEG_-6_39</strain>
    </source>
</reference>
<sequence>MFVNAGEPSVATSMAASRETPDVLLVDDNEDLRYVLATVLSRHGYRVVEAADEPSAIESLRLQRPSLVLSDLRLPQGDGLGVLRAAKELDPALPVLLMTGYGAIEEAVAAMKEGALDYLPKPVDHEHLVLTVSRAIEQRRIVTENLLLKEALGTRHGAPTIIGEHSALLEVLRSLRRVAPTDTTVLLGGESGTGKELFARALHAHSDRADGPFVAINCAAIPETLLETELFGHEKGAFTGANARKPGRFEIAHGGTLFLDEIGEMPISLQAKVLRVLEDRSFERVGSNTTLHVDVRLVAATNRNLRAAVAARTFREDLFFRLSVFPITIPPLRQRGSDVPLLASHFVERFAREQNKRPPHLSSSATAALQAHGWPGNVRELQNCIERAVILAEGDTVHAQHLNLGAGEQSREAQAAATRDPWDELDLTGTLPDVSRRVLMEVERRKIQQALDDTRWDHARAASALQIPPRLLLARIRDFKLAPKPS</sequence>
<name>A0A143PSK0_LUTPR</name>
<dbReference type="KEGG" id="abac:LuPra_04823"/>
<protein>
    <submittedName>
        <fullName evidence="14">Transcriptional regulatory protein ZraR</fullName>
    </submittedName>
</protein>
<keyword evidence="10" id="KW-0804">Transcription</keyword>
<organism evidence="14 15">
    <name type="scientific">Luteitalea pratensis</name>
    <dbReference type="NCBI Taxonomy" id="1855912"/>
    <lineage>
        <taxon>Bacteria</taxon>
        <taxon>Pseudomonadati</taxon>
        <taxon>Acidobacteriota</taxon>
        <taxon>Vicinamibacteria</taxon>
        <taxon>Vicinamibacterales</taxon>
        <taxon>Vicinamibacteraceae</taxon>
        <taxon>Luteitalea</taxon>
    </lineage>
</organism>
<dbReference type="AlphaFoldDB" id="A0A143PSK0"/>
<dbReference type="GO" id="GO:0005524">
    <property type="term" value="F:ATP binding"/>
    <property type="evidence" value="ECO:0007669"/>
    <property type="project" value="UniProtKB-KW"/>
</dbReference>
<evidence type="ECO:0000256" key="2">
    <source>
        <dbReference type="ARBA" id="ARBA00022490"/>
    </source>
</evidence>
<dbReference type="EMBL" id="CP015136">
    <property type="protein sequence ID" value="AMY11572.1"/>
    <property type="molecule type" value="Genomic_DNA"/>
</dbReference>
<dbReference type="Gene3D" id="3.40.50.300">
    <property type="entry name" value="P-loop containing nucleotide triphosphate hydrolases"/>
    <property type="match status" value="1"/>
</dbReference>
<dbReference type="FunFam" id="3.40.50.2300:FF:000018">
    <property type="entry name" value="DNA-binding transcriptional regulator NtrC"/>
    <property type="match status" value="1"/>
</dbReference>
<feature type="domain" description="Sigma-54 factor interaction" evidence="12">
    <location>
        <begin position="161"/>
        <end position="390"/>
    </location>
</feature>
<dbReference type="Gene3D" id="1.10.8.60">
    <property type="match status" value="1"/>
</dbReference>
<feature type="domain" description="Response regulatory" evidence="13">
    <location>
        <begin position="22"/>
        <end position="136"/>
    </location>
</feature>
<dbReference type="InterPro" id="IPR002197">
    <property type="entry name" value="HTH_Fis"/>
</dbReference>
<evidence type="ECO:0000313" key="14">
    <source>
        <dbReference type="EMBL" id="AMY11572.1"/>
    </source>
</evidence>
<dbReference type="GO" id="GO:0043565">
    <property type="term" value="F:sequence-specific DNA binding"/>
    <property type="evidence" value="ECO:0007669"/>
    <property type="project" value="InterPro"/>
</dbReference>
<dbReference type="InterPro" id="IPR011006">
    <property type="entry name" value="CheY-like_superfamily"/>
</dbReference>
<dbReference type="InterPro" id="IPR025943">
    <property type="entry name" value="Sigma_54_int_dom_ATP-bd_2"/>
</dbReference>
<dbReference type="Gene3D" id="3.40.50.2300">
    <property type="match status" value="1"/>
</dbReference>
<dbReference type="InterPro" id="IPR025944">
    <property type="entry name" value="Sigma_54_int_dom_CS"/>
</dbReference>
<dbReference type="SMART" id="SM00382">
    <property type="entry name" value="AAA"/>
    <property type="match status" value="1"/>
</dbReference>
<evidence type="ECO:0000313" key="15">
    <source>
        <dbReference type="Proteomes" id="UP000076079"/>
    </source>
</evidence>
<dbReference type="SUPFAM" id="SSF52172">
    <property type="entry name" value="CheY-like"/>
    <property type="match status" value="1"/>
</dbReference>
<dbReference type="Proteomes" id="UP000076079">
    <property type="component" value="Chromosome"/>
</dbReference>
<dbReference type="FunFam" id="1.10.8.60:FF:000014">
    <property type="entry name" value="DNA-binding transcriptional regulator NtrC"/>
    <property type="match status" value="1"/>
</dbReference>
<dbReference type="GO" id="GO:0006355">
    <property type="term" value="P:regulation of DNA-templated transcription"/>
    <property type="evidence" value="ECO:0007669"/>
    <property type="project" value="InterPro"/>
</dbReference>
<dbReference type="PROSITE" id="PS50110">
    <property type="entry name" value="RESPONSE_REGULATORY"/>
    <property type="match status" value="1"/>
</dbReference>
<evidence type="ECO:0000256" key="3">
    <source>
        <dbReference type="ARBA" id="ARBA00022553"/>
    </source>
</evidence>
<evidence type="ECO:0000256" key="4">
    <source>
        <dbReference type="ARBA" id="ARBA00022741"/>
    </source>
</evidence>
<dbReference type="SUPFAM" id="SSF46689">
    <property type="entry name" value="Homeodomain-like"/>
    <property type="match status" value="1"/>
</dbReference>
<evidence type="ECO:0000256" key="11">
    <source>
        <dbReference type="PROSITE-ProRule" id="PRU00169"/>
    </source>
</evidence>
<reference evidence="15" key="2">
    <citation type="submission" date="2016-04" db="EMBL/GenBank/DDBJ databases">
        <title>First Complete Genome Sequence of a Subdivision 6 Acidobacterium.</title>
        <authorList>
            <person name="Huang S."/>
            <person name="Vieira S."/>
            <person name="Bunk B."/>
            <person name="Riedel T."/>
            <person name="Sproeer C."/>
            <person name="Overmann J."/>
        </authorList>
    </citation>
    <scope>NUCLEOTIDE SEQUENCE [LARGE SCALE GENOMIC DNA]</scope>
    <source>
        <strain evidence="15">DSM 100886 HEG_-6_39</strain>
    </source>
</reference>
<dbReference type="InterPro" id="IPR003593">
    <property type="entry name" value="AAA+_ATPase"/>
</dbReference>
<keyword evidence="6" id="KW-0902">Two-component regulatory system</keyword>
<keyword evidence="9" id="KW-0010">Activator</keyword>
<proteinExistence type="predicted"/>
<keyword evidence="3 11" id="KW-0597">Phosphoprotein</keyword>
<evidence type="ECO:0000259" key="13">
    <source>
        <dbReference type="PROSITE" id="PS50110"/>
    </source>
</evidence>
<dbReference type="PANTHER" id="PTHR32071">
    <property type="entry name" value="TRANSCRIPTIONAL REGULATORY PROTEIN"/>
    <property type="match status" value="1"/>
</dbReference>
<dbReference type="InterPro" id="IPR058031">
    <property type="entry name" value="AAA_lid_NorR"/>
</dbReference>
<evidence type="ECO:0000256" key="7">
    <source>
        <dbReference type="ARBA" id="ARBA00023015"/>
    </source>
</evidence>
<gene>
    <name evidence="14" type="primary">zraR_21</name>
    <name evidence="14" type="ORF">LuPra_04823</name>
</gene>
<evidence type="ECO:0000256" key="6">
    <source>
        <dbReference type="ARBA" id="ARBA00023012"/>
    </source>
</evidence>
<dbReference type="CDD" id="cd00009">
    <property type="entry name" value="AAA"/>
    <property type="match status" value="1"/>
</dbReference>
<dbReference type="InterPro" id="IPR002078">
    <property type="entry name" value="Sigma_54_int"/>
</dbReference>
<dbReference type="InterPro" id="IPR009057">
    <property type="entry name" value="Homeodomain-like_sf"/>
</dbReference>
<dbReference type="InterPro" id="IPR001789">
    <property type="entry name" value="Sig_transdc_resp-reg_receiver"/>
</dbReference>
<dbReference type="SUPFAM" id="SSF52540">
    <property type="entry name" value="P-loop containing nucleoside triphosphate hydrolases"/>
    <property type="match status" value="1"/>
</dbReference>
<evidence type="ECO:0000259" key="12">
    <source>
        <dbReference type="PROSITE" id="PS50045"/>
    </source>
</evidence>
<dbReference type="Pfam" id="PF25601">
    <property type="entry name" value="AAA_lid_14"/>
    <property type="match status" value="1"/>
</dbReference>
<keyword evidence="15" id="KW-1185">Reference proteome</keyword>
<dbReference type="PANTHER" id="PTHR32071:SF117">
    <property type="entry name" value="PTS-DEPENDENT DIHYDROXYACETONE KINASE OPERON REGULATORY PROTEIN-RELATED"/>
    <property type="match status" value="1"/>
</dbReference>
<keyword evidence="2" id="KW-0963">Cytoplasm</keyword>
<dbReference type="SMART" id="SM00448">
    <property type="entry name" value="REC"/>
    <property type="match status" value="1"/>
</dbReference>
<keyword evidence="4" id="KW-0547">Nucleotide-binding</keyword>
<dbReference type="PROSITE" id="PS00676">
    <property type="entry name" value="SIGMA54_INTERACT_2"/>
    <property type="match status" value="1"/>
</dbReference>
<evidence type="ECO:0000256" key="1">
    <source>
        <dbReference type="ARBA" id="ARBA00004496"/>
    </source>
</evidence>
<dbReference type="InterPro" id="IPR027417">
    <property type="entry name" value="P-loop_NTPase"/>
</dbReference>
<dbReference type="InterPro" id="IPR025662">
    <property type="entry name" value="Sigma_54_int_dom_ATP-bd_1"/>
</dbReference>
<feature type="modified residue" description="4-aspartylphosphate" evidence="11">
    <location>
        <position position="71"/>
    </location>
</feature>
<dbReference type="PROSITE" id="PS00675">
    <property type="entry name" value="SIGMA54_INTERACT_1"/>
    <property type="match status" value="1"/>
</dbReference>
<dbReference type="Gene3D" id="1.10.10.60">
    <property type="entry name" value="Homeodomain-like"/>
    <property type="match status" value="1"/>
</dbReference>
<dbReference type="Pfam" id="PF00072">
    <property type="entry name" value="Response_reg"/>
    <property type="match status" value="1"/>
</dbReference>
<accession>A0A143PSK0</accession>
<keyword evidence="5" id="KW-0067">ATP-binding</keyword>
<keyword evidence="7" id="KW-0805">Transcription regulation</keyword>
<evidence type="ECO:0000256" key="8">
    <source>
        <dbReference type="ARBA" id="ARBA00023125"/>
    </source>
</evidence>
<dbReference type="Pfam" id="PF00158">
    <property type="entry name" value="Sigma54_activat"/>
    <property type="match status" value="1"/>
</dbReference>
<dbReference type="GO" id="GO:0000160">
    <property type="term" value="P:phosphorelay signal transduction system"/>
    <property type="evidence" value="ECO:0007669"/>
    <property type="project" value="UniProtKB-KW"/>
</dbReference>
<comment type="subcellular location">
    <subcellularLocation>
        <location evidence="1">Cytoplasm</location>
    </subcellularLocation>
</comment>
<dbReference type="FunFam" id="3.40.50.300:FF:000006">
    <property type="entry name" value="DNA-binding transcriptional regulator NtrC"/>
    <property type="match status" value="1"/>
</dbReference>
<dbReference type="PROSITE" id="PS00688">
    <property type="entry name" value="SIGMA54_INTERACT_3"/>
    <property type="match status" value="1"/>
</dbReference>
<evidence type="ECO:0000256" key="9">
    <source>
        <dbReference type="ARBA" id="ARBA00023159"/>
    </source>
</evidence>
<dbReference type="Pfam" id="PF02954">
    <property type="entry name" value="HTH_8"/>
    <property type="match status" value="1"/>
</dbReference>
<dbReference type="GO" id="GO:0005737">
    <property type="term" value="C:cytoplasm"/>
    <property type="evidence" value="ECO:0007669"/>
    <property type="project" value="UniProtKB-SubCell"/>
</dbReference>
<dbReference type="PROSITE" id="PS50045">
    <property type="entry name" value="SIGMA54_INTERACT_4"/>
    <property type="match status" value="1"/>
</dbReference>